<proteinExistence type="predicted"/>
<evidence type="ECO:0000313" key="3">
    <source>
        <dbReference type="Proteomes" id="UP000663829"/>
    </source>
</evidence>
<evidence type="ECO:0000313" key="2">
    <source>
        <dbReference type="EMBL" id="CAF1166155.1"/>
    </source>
</evidence>
<gene>
    <name evidence="2" type="ORF">GPM918_LOCUS21937</name>
</gene>
<organism evidence="2 3">
    <name type="scientific">Didymodactylos carnosus</name>
    <dbReference type="NCBI Taxonomy" id="1234261"/>
    <lineage>
        <taxon>Eukaryota</taxon>
        <taxon>Metazoa</taxon>
        <taxon>Spiralia</taxon>
        <taxon>Gnathifera</taxon>
        <taxon>Rotifera</taxon>
        <taxon>Eurotatoria</taxon>
        <taxon>Bdelloidea</taxon>
        <taxon>Philodinida</taxon>
        <taxon>Philodinidae</taxon>
        <taxon>Didymodactylos</taxon>
    </lineage>
</organism>
<keyword evidence="3" id="KW-1185">Reference proteome</keyword>
<evidence type="ECO:0000256" key="1">
    <source>
        <dbReference type="SAM" id="MobiDB-lite"/>
    </source>
</evidence>
<accession>A0A814TUU7</accession>
<reference evidence="2" key="1">
    <citation type="submission" date="2021-02" db="EMBL/GenBank/DDBJ databases">
        <authorList>
            <person name="Nowell W R."/>
        </authorList>
    </citation>
    <scope>NUCLEOTIDE SEQUENCE</scope>
</reference>
<feature type="non-terminal residue" evidence="2">
    <location>
        <position position="163"/>
    </location>
</feature>
<dbReference type="Proteomes" id="UP000663829">
    <property type="component" value="Unassembled WGS sequence"/>
</dbReference>
<comment type="caution">
    <text evidence="2">The sequence shown here is derived from an EMBL/GenBank/DDBJ whole genome shotgun (WGS) entry which is preliminary data.</text>
</comment>
<dbReference type="EMBL" id="CAJNOQ010007363">
    <property type="protein sequence ID" value="CAF1166155.1"/>
    <property type="molecule type" value="Genomic_DNA"/>
</dbReference>
<dbReference type="AlphaFoldDB" id="A0A814TUU7"/>
<protein>
    <submittedName>
        <fullName evidence="2">Uncharacterized protein</fullName>
    </submittedName>
</protein>
<feature type="compositionally biased region" description="Basic residues" evidence="1">
    <location>
        <begin position="153"/>
        <end position="163"/>
    </location>
</feature>
<sequence>MAVTSRLSSIVIIIEETSTTKLTETTIEESPSTASAEKITELSPPTEFIGTNTAEAMETSSKQATMAGTLTNAATQGDVKSSISEKTKVCCPIRALSIYCKASPPKQGNFEDVYVLRALFNYRHPLQHPRQSEYQHQQRLQPRRQAPCEHQHQLQHRRQSLSQ</sequence>
<name>A0A814TUU7_9BILA</name>
<feature type="region of interest" description="Disordered" evidence="1">
    <location>
        <begin position="128"/>
        <end position="163"/>
    </location>
</feature>